<keyword evidence="1" id="KW-0732">Signal</keyword>
<dbReference type="GO" id="GO:0016746">
    <property type="term" value="F:acyltransferase activity"/>
    <property type="evidence" value="ECO:0007669"/>
    <property type="project" value="UniProtKB-KW"/>
</dbReference>
<protein>
    <submittedName>
        <fullName evidence="6">C45 family autoproteolytic acyltransferase/hydrolase</fullName>
    </submittedName>
</protein>
<evidence type="ECO:0000256" key="4">
    <source>
        <dbReference type="ARBA" id="ARBA00023098"/>
    </source>
</evidence>
<accession>A0ABW2ZUC1</accession>
<dbReference type="Gene3D" id="3.60.60.30">
    <property type="match status" value="1"/>
</dbReference>
<keyword evidence="2" id="KW-0378">Hydrolase</keyword>
<organism evidence="6 7">
    <name type="scientific">Microbacterium koreense</name>
    <dbReference type="NCBI Taxonomy" id="323761"/>
    <lineage>
        <taxon>Bacteria</taxon>
        <taxon>Bacillati</taxon>
        <taxon>Actinomycetota</taxon>
        <taxon>Actinomycetes</taxon>
        <taxon>Micrococcales</taxon>
        <taxon>Microbacteriaceae</taxon>
        <taxon>Microbacterium</taxon>
    </lineage>
</organism>
<keyword evidence="4" id="KW-0443">Lipid metabolism</keyword>
<keyword evidence="7" id="KW-1185">Reference proteome</keyword>
<keyword evidence="6" id="KW-0808">Transferase</keyword>
<dbReference type="NCBIfam" id="NF040521">
    <property type="entry name" value="C45_proenzyme"/>
    <property type="match status" value="1"/>
</dbReference>
<comment type="caution">
    <text evidence="6">The sequence shown here is derived from an EMBL/GenBank/DDBJ whole genome shotgun (WGS) entry which is preliminary data.</text>
</comment>
<evidence type="ECO:0000313" key="7">
    <source>
        <dbReference type="Proteomes" id="UP001597042"/>
    </source>
</evidence>
<keyword evidence="5" id="KW-0325">Glycoprotein</keyword>
<gene>
    <name evidence="6" type="ORF">ACFQZV_13195</name>
</gene>
<keyword evidence="6" id="KW-0012">Acyltransferase</keyword>
<dbReference type="Pfam" id="PF04916">
    <property type="entry name" value="Phospholip_B"/>
    <property type="match status" value="1"/>
</dbReference>
<dbReference type="PANTHER" id="PTHR12370">
    <property type="entry name" value="PHOSPHOLIPASE B-RELATED"/>
    <property type="match status" value="1"/>
</dbReference>
<sequence length="452" mass="50771">MALTAEQEAWIAQASREDIAGWIYVRISGAPFARGFQYGYLIADQWAPMLRVYKYMTYQDFGMEYDFFVEHAVAMHKDKLGDELTREMEGIAAGLTAAGQPATIDDIIGINAWMEITDYWWPANHEKFAKQGPQQARGTHCSAFVATGSYTADGKIVLGHTSWTDFWQGAFENVVLDITPESGHRIVMQTGPGWIASMSDYYVMDSGLIVTETTIAGFNGYDEEKVPEYVRARNACQYASTIDEWITTVRKDDNGGYANTWLIGDIKSNEIARYEEGLIYTDTQTTTDGYFYGNNVPFYPPLQHLECRPIGFNDIRSASGARRVRWEQLLNQHKGEIDVEVGKTMIADTYDPYLGYNNPNSRTICSHIDAEPSLNGEGVPPYQPFGSVDGKVASAADVAKVSFWGRMGRADGVAFDADEHFRQHPQWAWQKGYVASRPSQPYVYFDNGTTKE</sequence>
<dbReference type="InterPro" id="IPR007000">
    <property type="entry name" value="PLipase_B-like"/>
</dbReference>
<dbReference type="Proteomes" id="UP001597042">
    <property type="component" value="Unassembled WGS sequence"/>
</dbReference>
<dbReference type="InterPro" id="IPR047794">
    <property type="entry name" value="C45_proenzyme-like"/>
</dbReference>
<reference evidence="7" key="1">
    <citation type="journal article" date="2019" name="Int. J. Syst. Evol. Microbiol.">
        <title>The Global Catalogue of Microorganisms (GCM) 10K type strain sequencing project: providing services to taxonomists for standard genome sequencing and annotation.</title>
        <authorList>
            <consortium name="The Broad Institute Genomics Platform"/>
            <consortium name="The Broad Institute Genome Sequencing Center for Infectious Disease"/>
            <person name="Wu L."/>
            <person name="Ma J."/>
        </authorList>
    </citation>
    <scope>NUCLEOTIDE SEQUENCE [LARGE SCALE GENOMIC DNA]</scope>
    <source>
        <strain evidence="7">CCUG 50754</strain>
    </source>
</reference>
<evidence type="ECO:0000256" key="1">
    <source>
        <dbReference type="ARBA" id="ARBA00022729"/>
    </source>
</evidence>
<evidence type="ECO:0000256" key="3">
    <source>
        <dbReference type="ARBA" id="ARBA00022963"/>
    </source>
</evidence>
<dbReference type="PANTHER" id="PTHR12370:SF3">
    <property type="entry name" value="PHOSPHOLIPASE B-LIKE 2-RELATED"/>
    <property type="match status" value="1"/>
</dbReference>
<dbReference type="RefSeq" id="WP_378752392.1">
    <property type="nucleotide sequence ID" value="NZ_JBHSSV010000009.1"/>
</dbReference>
<evidence type="ECO:0000313" key="6">
    <source>
        <dbReference type="EMBL" id="MFD0782252.1"/>
    </source>
</evidence>
<evidence type="ECO:0000256" key="5">
    <source>
        <dbReference type="ARBA" id="ARBA00023180"/>
    </source>
</evidence>
<proteinExistence type="predicted"/>
<dbReference type="EMBL" id="JBHTIM010000001">
    <property type="protein sequence ID" value="MFD0782252.1"/>
    <property type="molecule type" value="Genomic_DNA"/>
</dbReference>
<name>A0ABW2ZUC1_9MICO</name>
<evidence type="ECO:0000256" key="2">
    <source>
        <dbReference type="ARBA" id="ARBA00022801"/>
    </source>
</evidence>
<keyword evidence="3" id="KW-0442">Lipid degradation</keyword>